<protein>
    <submittedName>
        <fullName evidence="1">Uncharacterized protein</fullName>
    </submittedName>
</protein>
<dbReference type="PIRSF" id="PIRSF028589">
    <property type="entry name" value="UCP028589"/>
    <property type="match status" value="1"/>
</dbReference>
<proteinExistence type="predicted"/>
<dbReference type="AlphaFoldDB" id="A0A0S2F4V4"/>
<dbReference type="eggNOG" id="ENOG502ZB4Z">
    <property type="taxonomic scope" value="Bacteria"/>
</dbReference>
<dbReference type="PATRIC" id="fig|84531.8.peg.448"/>
<reference evidence="1 2" key="1">
    <citation type="journal article" date="2015" name="BMC Genomics">
        <title>Comparative genomics and metabolic profiling of the genus Lysobacter.</title>
        <authorList>
            <person name="de Bruijn I."/>
            <person name="Cheng X."/>
            <person name="de Jager V."/>
            <person name="Exposito R.G."/>
            <person name="Watrous J."/>
            <person name="Patel N."/>
            <person name="Postma J."/>
            <person name="Dorrestein P.C."/>
            <person name="Kobayashi D."/>
            <person name="Raaijmakers J.M."/>
        </authorList>
    </citation>
    <scope>NUCLEOTIDE SEQUENCE [LARGE SCALE GENOMIC DNA]</scope>
    <source>
        <strain evidence="1 2">76</strain>
    </source>
</reference>
<accession>A0A0S2F4V4</accession>
<sequence>MAAQDLFSFQGKVYLAQRRTNGKPGPLRWVGNAPQLQLALEVQNSDKTESFSGNRMLYGRLVQSKTANVNLTLDEATPENLAEGLYSIPATLPAGAISNELLPPGLKANDVIALDRGWISELSMTDSATPPVTIPPANWWTESASSGLIGLRKVDGHTQPFKATYQHGETVNIALFNTPPPERMLFLDGINTVNGRRAKVTLYRVAFNPIEQLDLISEEWGSLQLSGAALFDETRALDPALGGFGRIEMVKE</sequence>
<keyword evidence="2" id="KW-1185">Reference proteome</keyword>
<gene>
    <name evidence="1" type="ORF">LA76x_0435</name>
</gene>
<dbReference type="KEGG" id="lab:LA76x_0435"/>
<dbReference type="RefSeq" id="WP_057916374.1">
    <property type="nucleotide sequence ID" value="NZ_CP011129.1"/>
</dbReference>
<organism evidence="1 2">
    <name type="scientific">Lysobacter antibioticus</name>
    <dbReference type="NCBI Taxonomy" id="84531"/>
    <lineage>
        <taxon>Bacteria</taxon>
        <taxon>Pseudomonadati</taxon>
        <taxon>Pseudomonadota</taxon>
        <taxon>Gammaproteobacteria</taxon>
        <taxon>Lysobacterales</taxon>
        <taxon>Lysobacteraceae</taxon>
        <taxon>Lysobacter</taxon>
    </lineage>
</organism>
<evidence type="ECO:0000313" key="2">
    <source>
        <dbReference type="Proteomes" id="UP000060787"/>
    </source>
</evidence>
<dbReference type="STRING" id="84531.LA76x_0435"/>
<name>A0A0S2F4V4_LYSAN</name>
<dbReference type="Proteomes" id="UP000060787">
    <property type="component" value="Chromosome"/>
</dbReference>
<evidence type="ECO:0000313" key="1">
    <source>
        <dbReference type="EMBL" id="ALN78596.1"/>
    </source>
</evidence>
<dbReference type="EMBL" id="CP011129">
    <property type="protein sequence ID" value="ALN78596.1"/>
    <property type="molecule type" value="Genomic_DNA"/>
</dbReference>
<dbReference type="InterPro" id="IPR016893">
    <property type="entry name" value="UCP028589"/>
</dbReference>